<dbReference type="EMBL" id="MU151528">
    <property type="protein sequence ID" value="KAF9443040.1"/>
    <property type="molecule type" value="Genomic_DNA"/>
</dbReference>
<keyword evidence="2" id="KW-1185">Reference proteome</keyword>
<dbReference type="Gene3D" id="3.80.10.10">
    <property type="entry name" value="Ribonuclease Inhibitor"/>
    <property type="match status" value="1"/>
</dbReference>
<gene>
    <name evidence="1" type="ORF">P691DRAFT_788538</name>
</gene>
<evidence type="ECO:0000313" key="1">
    <source>
        <dbReference type="EMBL" id="KAF9443040.1"/>
    </source>
</evidence>
<evidence type="ECO:0000313" key="2">
    <source>
        <dbReference type="Proteomes" id="UP000807342"/>
    </source>
</evidence>
<protein>
    <submittedName>
        <fullName evidence="1">Uncharacterized protein</fullName>
    </submittedName>
</protein>
<sequence length="441" mass="50306">MSSTANSYNQRCRSAQCFIYTLPSPNLHDLLGLLPRANALQACTGILLPEILIKIFTYACENVLTRFRIAEVIWSSPSFWTNIALHCNRAHAQNLLRLHLQNARSAPLFVEFYSVSSSEASAATMLDILSMHGLEHVRRLFIEVSSRVWKHLHSLDWSRQELEYLTLMFDKHAYYETIPPGTSLFSHFTQLQRLNLLERFPITDPQLRIHNITKLHGYHPSFVEGYRLLSLCPNVVSFRWSGRDPDQSQESLNPTSNPRITLPCLETLVWGGPTTSNNTDLIRYLRFPSVQDVTWLARLPQTTRDWMPFPVSIMSQLRSLECFHTNITLRMLRFLPSLEKLQVMGLDQEATGTRGTDSVSGTYDGSGGASPLFYAMIRMLESRRRGTNAVLEKFSFAVTGSTVTDVWRQGHQDLFSRLVRDGLYIKITQYTGRQGMGDVPV</sequence>
<dbReference type="AlphaFoldDB" id="A0A9P5X2W7"/>
<comment type="caution">
    <text evidence="1">The sequence shown here is derived from an EMBL/GenBank/DDBJ whole genome shotgun (WGS) entry which is preliminary data.</text>
</comment>
<organism evidence="1 2">
    <name type="scientific">Macrolepiota fuliginosa MF-IS2</name>
    <dbReference type="NCBI Taxonomy" id="1400762"/>
    <lineage>
        <taxon>Eukaryota</taxon>
        <taxon>Fungi</taxon>
        <taxon>Dikarya</taxon>
        <taxon>Basidiomycota</taxon>
        <taxon>Agaricomycotina</taxon>
        <taxon>Agaricomycetes</taxon>
        <taxon>Agaricomycetidae</taxon>
        <taxon>Agaricales</taxon>
        <taxon>Agaricineae</taxon>
        <taxon>Agaricaceae</taxon>
        <taxon>Macrolepiota</taxon>
    </lineage>
</organism>
<name>A0A9P5X2W7_9AGAR</name>
<dbReference type="InterPro" id="IPR032675">
    <property type="entry name" value="LRR_dom_sf"/>
</dbReference>
<reference evidence="1" key="1">
    <citation type="submission" date="2020-11" db="EMBL/GenBank/DDBJ databases">
        <authorList>
            <consortium name="DOE Joint Genome Institute"/>
            <person name="Ahrendt S."/>
            <person name="Riley R."/>
            <person name="Andreopoulos W."/>
            <person name="Labutti K."/>
            <person name="Pangilinan J."/>
            <person name="Ruiz-Duenas F.J."/>
            <person name="Barrasa J.M."/>
            <person name="Sanchez-Garcia M."/>
            <person name="Camarero S."/>
            <person name="Miyauchi S."/>
            <person name="Serrano A."/>
            <person name="Linde D."/>
            <person name="Babiker R."/>
            <person name="Drula E."/>
            <person name="Ayuso-Fernandez I."/>
            <person name="Pacheco R."/>
            <person name="Padilla G."/>
            <person name="Ferreira P."/>
            <person name="Barriuso J."/>
            <person name="Kellner H."/>
            <person name="Castanera R."/>
            <person name="Alfaro M."/>
            <person name="Ramirez L."/>
            <person name="Pisabarro A.G."/>
            <person name="Kuo A."/>
            <person name="Tritt A."/>
            <person name="Lipzen A."/>
            <person name="He G."/>
            <person name="Yan M."/>
            <person name="Ng V."/>
            <person name="Cullen D."/>
            <person name="Martin F."/>
            <person name="Rosso M.-N."/>
            <person name="Henrissat B."/>
            <person name="Hibbett D."/>
            <person name="Martinez A.T."/>
            <person name="Grigoriev I.V."/>
        </authorList>
    </citation>
    <scope>NUCLEOTIDE SEQUENCE</scope>
    <source>
        <strain evidence="1">MF-IS2</strain>
    </source>
</reference>
<accession>A0A9P5X2W7</accession>
<dbReference type="Proteomes" id="UP000807342">
    <property type="component" value="Unassembled WGS sequence"/>
</dbReference>
<dbReference type="OrthoDB" id="3365698at2759"/>
<proteinExistence type="predicted"/>